<comment type="similarity">
    <text evidence="2">Belongs to the membrane fusion protein (MFP) (TC 8.A.1) family.</text>
</comment>
<dbReference type="Gene3D" id="2.40.30.170">
    <property type="match status" value="1"/>
</dbReference>
<dbReference type="PANTHER" id="PTHR30469">
    <property type="entry name" value="MULTIDRUG RESISTANCE PROTEIN MDTA"/>
    <property type="match status" value="1"/>
</dbReference>
<evidence type="ECO:0000313" key="9">
    <source>
        <dbReference type="Proteomes" id="UP000601789"/>
    </source>
</evidence>
<evidence type="ECO:0000256" key="2">
    <source>
        <dbReference type="ARBA" id="ARBA00009477"/>
    </source>
</evidence>
<keyword evidence="9" id="KW-1185">Reference proteome</keyword>
<feature type="domain" description="Multidrug resistance protein MdtA-like barrel-sandwich hybrid" evidence="5">
    <location>
        <begin position="91"/>
        <end position="211"/>
    </location>
</feature>
<dbReference type="InterPro" id="IPR058792">
    <property type="entry name" value="Beta-barrel_RND_2"/>
</dbReference>
<feature type="coiled-coil region" evidence="4">
    <location>
        <begin position="132"/>
        <end position="183"/>
    </location>
</feature>
<feature type="domain" description="CusB-like beta-barrel" evidence="6">
    <location>
        <begin position="226"/>
        <end position="296"/>
    </location>
</feature>
<gene>
    <name evidence="8" type="ORF">IOD40_03155</name>
</gene>
<dbReference type="Gene3D" id="2.40.420.20">
    <property type="match status" value="1"/>
</dbReference>
<dbReference type="Pfam" id="PF25967">
    <property type="entry name" value="RND-MFP_C"/>
    <property type="match status" value="1"/>
</dbReference>
<dbReference type="InterPro" id="IPR058627">
    <property type="entry name" value="MdtA-like_C"/>
</dbReference>
<evidence type="ECO:0000259" key="6">
    <source>
        <dbReference type="Pfam" id="PF25954"/>
    </source>
</evidence>
<dbReference type="NCBIfam" id="TIGR01730">
    <property type="entry name" value="RND_mfp"/>
    <property type="match status" value="1"/>
</dbReference>
<dbReference type="Gene3D" id="2.40.50.100">
    <property type="match status" value="1"/>
</dbReference>
<evidence type="ECO:0000259" key="7">
    <source>
        <dbReference type="Pfam" id="PF25967"/>
    </source>
</evidence>
<dbReference type="Pfam" id="PF25917">
    <property type="entry name" value="BSH_RND"/>
    <property type="match status" value="1"/>
</dbReference>
<keyword evidence="3" id="KW-0813">Transport</keyword>
<dbReference type="RefSeq" id="WP_198474279.1">
    <property type="nucleotide sequence ID" value="NZ_JADGMQ010000002.1"/>
</dbReference>
<sequence>MSFWKQLASALIILAVAAGLWVKFFPGSNEVLARWGLDWIVPDPAVATSAPSGTPGPAGGFGQPALVIASQIETSTINDRLVAIGTGKALNSVSVTPFSSGRLTEFLVQSGSQVEAGDVIARLDSEVEEIAVERARLALDDAEARLNRVRSLRSSNTATAVQVTDAERDVNNARLALQDAEVTLRRRSITAPISGTVGILPVSAGNYVATQTVIATIEDRSQLVVDFWVPERFAGMISIGQSVTASSLARAGEAYEGTISALDNQVDPQSRTLHVQARLPNEEDRLSAGMSFEVSMRFPGDTYPSVDPLAIQWGTEGAFIWVLDDERKAKRVNVKIVQRNTENVLITGDIGEAERVVTQGIHSVREGATVRIVGDPQESRPQAALSTTNS</sequence>
<dbReference type="Pfam" id="PF25954">
    <property type="entry name" value="Beta-barrel_RND_2"/>
    <property type="match status" value="1"/>
</dbReference>
<dbReference type="InterPro" id="IPR006143">
    <property type="entry name" value="RND_pump_MFP"/>
</dbReference>
<dbReference type="PANTHER" id="PTHR30469:SF11">
    <property type="entry name" value="BLL4320 PROTEIN"/>
    <property type="match status" value="1"/>
</dbReference>
<keyword evidence="4" id="KW-0175">Coiled coil</keyword>
<evidence type="ECO:0000256" key="3">
    <source>
        <dbReference type="ARBA" id="ARBA00022448"/>
    </source>
</evidence>
<accession>A0ABS0S8R2</accession>
<feature type="domain" description="Multidrug resistance protein MdtA-like C-terminal permuted SH3" evidence="7">
    <location>
        <begin position="310"/>
        <end position="362"/>
    </location>
</feature>
<dbReference type="Proteomes" id="UP000601789">
    <property type="component" value="Unassembled WGS sequence"/>
</dbReference>
<protein>
    <submittedName>
        <fullName evidence="8">Efflux RND transporter periplasmic adaptor subunit</fullName>
    </submittedName>
</protein>
<evidence type="ECO:0000256" key="4">
    <source>
        <dbReference type="SAM" id="Coils"/>
    </source>
</evidence>
<dbReference type="SUPFAM" id="SSF111369">
    <property type="entry name" value="HlyD-like secretion proteins"/>
    <property type="match status" value="1"/>
</dbReference>
<comment type="caution">
    <text evidence="8">The sequence shown here is derived from an EMBL/GenBank/DDBJ whole genome shotgun (WGS) entry which is preliminary data.</text>
</comment>
<dbReference type="InterPro" id="IPR058625">
    <property type="entry name" value="MdtA-like_BSH"/>
</dbReference>
<organism evidence="8 9">
    <name type="scientific">Aquamicrobium zhengzhouense</name>
    <dbReference type="NCBI Taxonomy" id="2781738"/>
    <lineage>
        <taxon>Bacteria</taxon>
        <taxon>Pseudomonadati</taxon>
        <taxon>Pseudomonadota</taxon>
        <taxon>Alphaproteobacteria</taxon>
        <taxon>Hyphomicrobiales</taxon>
        <taxon>Phyllobacteriaceae</taxon>
        <taxon>Aquamicrobium</taxon>
    </lineage>
</organism>
<name>A0ABS0S8R2_9HYPH</name>
<dbReference type="EMBL" id="JADGMQ010000002">
    <property type="protein sequence ID" value="MBI1619662.1"/>
    <property type="molecule type" value="Genomic_DNA"/>
</dbReference>
<dbReference type="Gene3D" id="1.10.287.470">
    <property type="entry name" value="Helix hairpin bin"/>
    <property type="match status" value="1"/>
</dbReference>
<reference evidence="8 9" key="1">
    <citation type="submission" date="2020-10" db="EMBL/GenBank/DDBJ databases">
        <title>Aquamicrobium zhengzhouensis sp. nov., a exopolysaccharide producing bacterium isolated from farmland soil.</title>
        <authorList>
            <person name="Wang X."/>
        </authorList>
    </citation>
    <scope>NUCLEOTIDE SEQUENCE [LARGE SCALE GENOMIC DNA]</scope>
    <source>
        <strain evidence="9">cd-1</strain>
    </source>
</reference>
<proteinExistence type="inferred from homology"/>
<evidence type="ECO:0000313" key="8">
    <source>
        <dbReference type="EMBL" id="MBI1619662.1"/>
    </source>
</evidence>
<evidence type="ECO:0000259" key="5">
    <source>
        <dbReference type="Pfam" id="PF25917"/>
    </source>
</evidence>
<comment type="subcellular location">
    <subcellularLocation>
        <location evidence="1">Cell envelope</location>
    </subcellularLocation>
</comment>
<evidence type="ECO:0000256" key="1">
    <source>
        <dbReference type="ARBA" id="ARBA00004196"/>
    </source>
</evidence>